<feature type="chain" id="PRO_5047008226" description="SLH domain-containing protein" evidence="1">
    <location>
        <begin position="33"/>
        <end position="453"/>
    </location>
</feature>
<comment type="caution">
    <text evidence="2">The sequence shown here is derived from an EMBL/GenBank/DDBJ whole genome shotgun (WGS) entry which is preliminary data.</text>
</comment>
<dbReference type="EMBL" id="BMHE01000001">
    <property type="protein sequence ID" value="GGI43916.1"/>
    <property type="molecule type" value="Genomic_DNA"/>
</dbReference>
<dbReference type="Proteomes" id="UP000615455">
    <property type="component" value="Unassembled WGS sequence"/>
</dbReference>
<evidence type="ECO:0000313" key="2">
    <source>
        <dbReference type="EMBL" id="GGI43916.1"/>
    </source>
</evidence>
<keyword evidence="3" id="KW-1185">Reference proteome</keyword>
<feature type="signal peptide" evidence="1">
    <location>
        <begin position="1"/>
        <end position="32"/>
    </location>
</feature>
<accession>A0ABQ2BQR4</accession>
<sequence length="453" mass="50838">MKPLRTLQLVRAVALSAVLVSSLSAFSPAAWAADSTATTSTYKQYLNDHFNVSLSSSLTKGDFINAVNSILKLKASTQDNKFTDLQKDSAYYQAAQALFEKGILTSTTLQGDSSLTEQQAIFIAVKAAGLKELAYTYKEEKIKAALAKVHIDYDGDHSFSLQAAQELAAAIDTNLLPTEWFSRFQTNAPASSSFVEDVLGKVIAFQGLDKNYIGTTTDADIFSKINQAWKTEDLITASDLRSVFDTALKQNLVTGYNLKDARFDAHFDPKLALTYGHSDIQHAIQLIGLLRSENIQAKVQLEPKTSAFIYLKEWGEPQQTDDYQVVQIENGNYIAYAKEYDIEFEFDNAQQKDNFQKVILEYAKKNSKDQTGLIYSSWWQPLYYSLTDIKDYKVIANNKISKGHYYAQSFTLSEKAADVASGIKKINPSLTIESYNFWVDEPFFHYLQGDDFK</sequence>
<evidence type="ECO:0000256" key="1">
    <source>
        <dbReference type="SAM" id="SignalP"/>
    </source>
</evidence>
<proteinExistence type="predicted"/>
<protein>
    <recommendedName>
        <fullName evidence="4">SLH domain-containing protein</fullName>
    </recommendedName>
</protein>
<evidence type="ECO:0008006" key="4">
    <source>
        <dbReference type="Google" id="ProtNLM"/>
    </source>
</evidence>
<reference evidence="3" key="1">
    <citation type="journal article" date="2019" name="Int. J. Syst. Evol. Microbiol.">
        <title>The Global Catalogue of Microorganisms (GCM) 10K type strain sequencing project: providing services to taxonomists for standard genome sequencing and annotation.</title>
        <authorList>
            <consortium name="The Broad Institute Genomics Platform"/>
            <consortium name="The Broad Institute Genome Sequencing Center for Infectious Disease"/>
            <person name="Wu L."/>
            <person name="Ma J."/>
        </authorList>
    </citation>
    <scope>NUCLEOTIDE SEQUENCE [LARGE SCALE GENOMIC DNA]</scope>
    <source>
        <strain evidence="3">CGMCC 1.15043</strain>
    </source>
</reference>
<organism evidence="2 3">
    <name type="scientific">Paenibacillus marchantiophytorum</name>
    <dbReference type="NCBI Taxonomy" id="1619310"/>
    <lineage>
        <taxon>Bacteria</taxon>
        <taxon>Bacillati</taxon>
        <taxon>Bacillota</taxon>
        <taxon>Bacilli</taxon>
        <taxon>Bacillales</taxon>
        <taxon>Paenibacillaceae</taxon>
        <taxon>Paenibacillus</taxon>
    </lineage>
</organism>
<keyword evidence="1" id="KW-0732">Signal</keyword>
<evidence type="ECO:0000313" key="3">
    <source>
        <dbReference type="Proteomes" id="UP000615455"/>
    </source>
</evidence>
<dbReference type="RefSeq" id="WP_189006888.1">
    <property type="nucleotide sequence ID" value="NZ_BMHE01000001.1"/>
</dbReference>
<name>A0ABQ2BQR4_9BACL</name>
<gene>
    <name evidence="2" type="ORF">GCM10008018_04510</name>
</gene>